<feature type="domain" description="Carbohydrate kinase PfkB" evidence="3">
    <location>
        <begin position="34"/>
        <end position="292"/>
    </location>
</feature>
<dbReference type="PANTHER" id="PTHR10584">
    <property type="entry name" value="SUGAR KINASE"/>
    <property type="match status" value="1"/>
</dbReference>
<dbReference type="Proteomes" id="UP000053370">
    <property type="component" value="Unassembled WGS sequence"/>
</dbReference>
<sequence>MSIVCSGSVAYDYLMKFPGYFKDHILQDHLDSISLSFLVDEMVRHQGGIAPNICYTFALLGEKPLLFAAVGEDFEDYRHWLTERGIDCRFARVIPGKYTASFFENTDLSNAQIATFYTGAMKNSADLKLSELKKEKIDLFIVSPSDPEAMIGYVRQCKEYGVPYAFDPSQQIVRMNKSMIIEGISGAKFLFCNDYEFALLQKHGEISQEEILKKVYCVIITLGENGSMIYVDGKEYRIPVFPPMKIKDPTGVGDAYRSGFITGYFKGLDWELCGKMGALASTYVLEQVGTQSHAYTRQEFINRFRLLWDDQGKLDILLLK</sequence>
<keyword evidence="1" id="KW-0808">Transferase</keyword>
<dbReference type="OrthoDB" id="9788681at2"/>
<evidence type="ECO:0000313" key="4">
    <source>
        <dbReference type="EMBL" id="GAP40707.1"/>
    </source>
</evidence>
<dbReference type="RefSeq" id="WP_062280432.1">
    <property type="nucleotide sequence ID" value="NZ_DF968181.1"/>
</dbReference>
<accession>A0A0S7BW55</accession>
<dbReference type="PANTHER" id="PTHR10584:SF166">
    <property type="entry name" value="RIBOKINASE"/>
    <property type="match status" value="1"/>
</dbReference>
<name>A0A0S7BW55_9CHLR</name>
<dbReference type="SUPFAM" id="SSF53613">
    <property type="entry name" value="Ribokinase-like"/>
    <property type="match status" value="1"/>
</dbReference>
<proteinExistence type="predicted"/>
<dbReference type="EMBL" id="DF968181">
    <property type="protein sequence ID" value="GAP40707.1"/>
    <property type="molecule type" value="Genomic_DNA"/>
</dbReference>
<evidence type="ECO:0000256" key="2">
    <source>
        <dbReference type="ARBA" id="ARBA00022777"/>
    </source>
</evidence>
<evidence type="ECO:0000259" key="3">
    <source>
        <dbReference type="Pfam" id="PF00294"/>
    </source>
</evidence>
<dbReference type="STRING" id="1678840.ATC1_13686"/>
<evidence type="ECO:0000256" key="1">
    <source>
        <dbReference type="ARBA" id="ARBA00022679"/>
    </source>
</evidence>
<reference evidence="4" key="1">
    <citation type="journal article" date="2015" name="Genome Announc.">
        <title>Draft Genome Sequence of Anaerolineae Strain TC1, a Novel Isolate from a Methanogenic Wastewater Treatment System.</title>
        <authorList>
            <person name="Matsuura N."/>
            <person name="Tourlousse D.M."/>
            <person name="Sun L."/>
            <person name="Toyonaga M."/>
            <person name="Kuroda K."/>
            <person name="Ohashi A."/>
            <person name="Cruz R."/>
            <person name="Yamaguchi T."/>
            <person name="Sekiguchi Y."/>
        </authorList>
    </citation>
    <scope>NUCLEOTIDE SEQUENCE [LARGE SCALE GENOMIC DNA]</scope>
    <source>
        <strain evidence="4">TC1</strain>
    </source>
</reference>
<dbReference type="CDD" id="cd01942">
    <property type="entry name" value="ribokinase_group_A"/>
    <property type="match status" value="1"/>
</dbReference>
<organism evidence="4">
    <name type="scientific">Flexilinea flocculi</name>
    <dbReference type="NCBI Taxonomy" id="1678840"/>
    <lineage>
        <taxon>Bacteria</taxon>
        <taxon>Bacillati</taxon>
        <taxon>Chloroflexota</taxon>
        <taxon>Anaerolineae</taxon>
        <taxon>Anaerolineales</taxon>
        <taxon>Anaerolineaceae</taxon>
        <taxon>Flexilinea</taxon>
    </lineage>
</organism>
<dbReference type="InterPro" id="IPR029056">
    <property type="entry name" value="Ribokinase-like"/>
</dbReference>
<evidence type="ECO:0000313" key="5">
    <source>
        <dbReference type="Proteomes" id="UP000053370"/>
    </source>
</evidence>
<protein>
    <submittedName>
        <fullName evidence="4">Sugar/nucleoside kinase, ribokinase family</fullName>
    </submittedName>
</protein>
<dbReference type="Pfam" id="PF00294">
    <property type="entry name" value="PfkB"/>
    <property type="match status" value="1"/>
</dbReference>
<gene>
    <name evidence="4" type="ORF">ATC1_13686</name>
</gene>
<dbReference type="AlphaFoldDB" id="A0A0S7BW55"/>
<dbReference type="Gene3D" id="3.40.1190.20">
    <property type="match status" value="1"/>
</dbReference>
<dbReference type="GO" id="GO:0016301">
    <property type="term" value="F:kinase activity"/>
    <property type="evidence" value="ECO:0007669"/>
    <property type="project" value="UniProtKB-KW"/>
</dbReference>
<keyword evidence="2 4" id="KW-0418">Kinase</keyword>
<keyword evidence="5" id="KW-1185">Reference proteome</keyword>
<dbReference type="InterPro" id="IPR011611">
    <property type="entry name" value="PfkB_dom"/>
</dbReference>